<name>A0A480AGC8_9CYAN</name>
<protein>
    <submittedName>
        <fullName evidence="1">Uncharacterized protein</fullName>
    </submittedName>
</protein>
<dbReference type="EMBL" id="BJCF01000019">
    <property type="protein sequence ID" value="GCL42328.1"/>
    <property type="molecule type" value="Genomic_DNA"/>
</dbReference>
<proteinExistence type="predicted"/>
<comment type="caution">
    <text evidence="1">The sequence shown here is derived from an EMBL/GenBank/DDBJ whole genome shotgun (WGS) entry which is preliminary data.</text>
</comment>
<sequence>MAVAINTEINLSRLATACKSTVASLRVGHIPNTPVEVESKVWFCLGFI</sequence>
<gene>
    <name evidence="1" type="ORF">NIES80_20310</name>
</gene>
<dbReference type="Proteomes" id="UP000299367">
    <property type="component" value="Unassembled WGS sequence"/>
</dbReference>
<dbReference type="AlphaFoldDB" id="A0A480AGC8"/>
<reference evidence="2" key="1">
    <citation type="submission" date="2019-02" db="EMBL/GenBank/DDBJ databases">
        <title>Draft genome sequence of Dolichospermum planctonicum NIES-80.</title>
        <authorList>
            <person name="Yamaguchi H."/>
            <person name="Suzuki S."/>
            <person name="Kawachi M."/>
        </authorList>
    </citation>
    <scope>NUCLEOTIDE SEQUENCE [LARGE SCALE GENOMIC DNA]</scope>
    <source>
        <strain evidence="2">NIES-80</strain>
    </source>
</reference>
<evidence type="ECO:0000313" key="1">
    <source>
        <dbReference type="EMBL" id="GCL42328.1"/>
    </source>
</evidence>
<accession>A0A480AGC8</accession>
<organism evidence="1 2">
    <name type="scientific">Dolichospermum planctonicum</name>
    <dbReference type="NCBI Taxonomy" id="136072"/>
    <lineage>
        <taxon>Bacteria</taxon>
        <taxon>Bacillati</taxon>
        <taxon>Cyanobacteriota</taxon>
        <taxon>Cyanophyceae</taxon>
        <taxon>Nostocales</taxon>
        <taxon>Aphanizomenonaceae</taxon>
        <taxon>Dolichospermum</taxon>
    </lineage>
</organism>
<evidence type="ECO:0000313" key="2">
    <source>
        <dbReference type="Proteomes" id="UP000299367"/>
    </source>
</evidence>